<comment type="similarity">
    <text evidence="2">Belongs to the class-V pyridoxal-phosphate-dependent aminotransferase family.</text>
</comment>
<dbReference type="InterPro" id="IPR015424">
    <property type="entry name" value="PyrdxlP-dep_Trfase"/>
</dbReference>
<dbReference type="InterPro" id="IPR024169">
    <property type="entry name" value="SP_NH2Trfase/AEP_transaminase"/>
</dbReference>
<evidence type="ECO:0000256" key="1">
    <source>
        <dbReference type="ARBA" id="ARBA00001933"/>
    </source>
</evidence>
<evidence type="ECO:0000256" key="3">
    <source>
        <dbReference type="ARBA" id="ARBA00022898"/>
    </source>
</evidence>
<evidence type="ECO:0000256" key="5">
    <source>
        <dbReference type="PIRSR" id="PIRSR000524-50"/>
    </source>
</evidence>
<feature type="domain" description="Aminotransferase class V" evidence="6">
    <location>
        <begin position="28"/>
        <end position="317"/>
    </location>
</feature>
<dbReference type="InterPro" id="IPR000192">
    <property type="entry name" value="Aminotrans_V_dom"/>
</dbReference>
<sequence length="355" mass="39925">MHKKLFIPGPTEVKKDVLLSQTKPLINHRGPEFSNLYLGIVLKLQKILNTKNQIFIVTSSGTGAMEGAVRNFVKKRALHVGGGAFGELWYKISKANGKAADLIEVEWGKAVNPEKIRERLKTKKYDTLFVTHSETSTGVLHPIKEIGKIVKEFPEVIYLVDAVSSLGGTEIKVKDWGIDVLISAPQKCLAIPPGLSIAIVSEKALKRAIEVKNRGYYFDFLLMKKFFDEKRETPATPAVSLFYALDFSLNKILKEGIKNRYKRHQIMAGHVRSWAEKYFSLFPEKGYESPTLTVIKNTKGIYVSDLIKKLGEKGFTIANGYGKLKEKTFRIAHMGDLTLVEVKELTKNLDEVLKL</sequence>
<proteinExistence type="inferred from homology"/>
<dbReference type="InterPro" id="IPR015422">
    <property type="entry name" value="PyrdxlP-dep_Trfase_small"/>
</dbReference>
<dbReference type="AlphaFoldDB" id="A0A2H0MNM5"/>
<dbReference type="InterPro" id="IPR015421">
    <property type="entry name" value="PyrdxlP-dep_Trfase_major"/>
</dbReference>
<reference evidence="7 8" key="1">
    <citation type="submission" date="2017-09" db="EMBL/GenBank/DDBJ databases">
        <title>Depth-based differentiation of microbial function through sediment-hosted aquifers and enrichment of novel symbionts in the deep terrestrial subsurface.</title>
        <authorList>
            <person name="Probst A.J."/>
            <person name="Ladd B."/>
            <person name="Jarett J.K."/>
            <person name="Geller-Mcgrath D.E."/>
            <person name="Sieber C.M."/>
            <person name="Emerson J.B."/>
            <person name="Anantharaman K."/>
            <person name="Thomas B.C."/>
            <person name="Malmstrom R."/>
            <person name="Stieglmeier M."/>
            <person name="Klingl A."/>
            <person name="Woyke T."/>
            <person name="Ryan C.M."/>
            <person name="Banfield J.F."/>
        </authorList>
    </citation>
    <scope>NUCLEOTIDE SEQUENCE [LARGE SCALE GENOMIC DNA]</scope>
    <source>
        <strain evidence="7">CG11_big_fil_rev_8_21_14_0_20_39_9</strain>
    </source>
</reference>
<organism evidence="7 8">
    <name type="scientific">Candidatus Nealsonbacteria bacterium CG11_big_fil_rev_8_21_14_0_20_39_9</name>
    <dbReference type="NCBI Taxonomy" id="1974715"/>
    <lineage>
        <taxon>Bacteria</taxon>
        <taxon>Candidatus Nealsoniibacteriota</taxon>
    </lineage>
</organism>
<protein>
    <submittedName>
        <fullName evidence="7">Aminotransferase</fullName>
    </submittedName>
</protein>
<dbReference type="PIRSF" id="PIRSF000524">
    <property type="entry name" value="SPT"/>
    <property type="match status" value="1"/>
</dbReference>
<keyword evidence="7" id="KW-0032">Aminotransferase</keyword>
<dbReference type="Proteomes" id="UP000229381">
    <property type="component" value="Unassembled WGS sequence"/>
</dbReference>
<dbReference type="Pfam" id="PF00266">
    <property type="entry name" value="Aminotran_5"/>
    <property type="match status" value="1"/>
</dbReference>
<feature type="binding site" evidence="4">
    <location>
        <position position="330"/>
    </location>
    <ligand>
        <name>substrate</name>
    </ligand>
</feature>
<dbReference type="Gene3D" id="3.40.640.10">
    <property type="entry name" value="Type I PLP-dependent aspartate aminotransferase-like (Major domain)"/>
    <property type="match status" value="1"/>
</dbReference>
<evidence type="ECO:0000256" key="4">
    <source>
        <dbReference type="PIRSR" id="PIRSR000524-1"/>
    </source>
</evidence>
<dbReference type="PANTHER" id="PTHR21152:SF40">
    <property type="entry name" value="ALANINE--GLYOXYLATE AMINOTRANSFERASE"/>
    <property type="match status" value="1"/>
</dbReference>
<accession>A0A2H0MNM5</accession>
<dbReference type="Gene3D" id="3.90.1150.10">
    <property type="entry name" value="Aspartate Aminotransferase, domain 1"/>
    <property type="match status" value="1"/>
</dbReference>
<dbReference type="GO" id="GO:0008453">
    <property type="term" value="F:alanine-glyoxylate transaminase activity"/>
    <property type="evidence" value="ECO:0007669"/>
    <property type="project" value="TreeGrafter"/>
</dbReference>
<dbReference type="SUPFAM" id="SSF53383">
    <property type="entry name" value="PLP-dependent transferases"/>
    <property type="match status" value="1"/>
</dbReference>
<dbReference type="GO" id="GO:0019265">
    <property type="term" value="P:glycine biosynthetic process, by transamination of glyoxylate"/>
    <property type="evidence" value="ECO:0007669"/>
    <property type="project" value="TreeGrafter"/>
</dbReference>
<comment type="caution">
    <text evidence="7">The sequence shown here is derived from an EMBL/GenBank/DDBJ whole genome shotgun (WGS) entry which is preliminary data.</text>
</comment>
<evidence type="ECO:0000313" key="8">
    <source>
        <dbReference type="Proteomes" id="UP000229381"/>
    </source>
</evidence>
<keyword evidence="7" id="KW-0808">Transferase</keyword>
<keyword evidence="3 5" id="KW-0663">Pyridoxal phosphate</keyword>
<name>A0A2H0MNM5_9BACT</name>
<comment type="cofactor">
    <cofactor evidence="1 5">
        <name>pyridoxal 5'-phosphate</name>
        <dbReference type="ChEBI" id="CHEBI:597326"/>
    </cofactor>
</comment>
<dbReference type="EMBL" id="PCWI01000048">
    <property type="protein sequence ID" value="PIQ98263.1"/>
    <property type="molecule type" value="Genomic_DNA"/>
</dbReference>
<evidence type="ECO:0000259" key="6">
    <source>
        <dbReference type="Pfam" id="PF00266"/>
    </source>
</evidence>
<gene>
    <name evidence="7" type="ORF">COV64_02225</name>
</gene>
<dbReference type="PANTHER" id="PTHR21152">
    <property type="entry name" value="AMINOTRANSFERASE CLASS V"/>
    <property type="match status" value="1"/>
</dbReference>
<evidence type="ECO:0000313" key="7">
    <source>
        <dbReference type="EMBL" id="PIQ98263.1"/>
    </source>
</evidence>
<dbReference type="GO" id="GO:0004760">
    <property type="term" value="F:L-serine-pyruvate transaminase activity"/>
    <property type="evidence" value="ECO:0007669"/>
    <property type="project" value="TreeGrafter"/>
</dbReference>
<evidence type="ECO:0000256" key="2">
    <source>
        <dbReference type="ARBA" id="ARBA00009236"/>
    </source>
</evidence>
<feature type="modified residue" description="N6-(pyridoxal phosphate)lysine" evidence="5">
    <location>
        <position position="187"/>
    </location>
</feature>